<accession>T1JDF6</accession>
<protein>
    <submittedName>
        <fullName evidence="1">Uncharacterized protein</fullName>
    </submittedName>
</protein>
<reference evidence="1" key="2">
    <citation type="submission" date="2015-02" db="UniProtKB">
        <authorList>
            <consortium name="EnsemblMetazoa"/>
        </authorList>
    </citation>
    <scope>IDENTIFICATION</scope>
</reference>
<dbReference type="AlphaFoldDB" id="T1JDF6"/>
<dbReference type="Proteomes" id="UP000014500">
    <property type="component" value="Unassembled WGS sequence"/>
</dbReference>
<proteinExistence type="predicted"/>
<dbReference type="EMBL" id="JH432105">
    <property type="status" value="NOT_ANNOTATED_CDS"/>
    <property type="molecule type" value="Genomic_DNA"/>
</dbReference>
<evidence type="ECO:0000313" key="1">
    <source>
        <dbReference type="EnsemblMetazoa" id="SMAR011834-PA"/>
    </source>
</evidence>
<evidence type="ECO:0000313" key="2">
    <source>
        <dbReference type="Proteomes" id="UP000014500"/>
    </source>
</evidence>
<dbReference type="HOGENOM" id="CLU_1456221_0_0_1"/>
<dbReference type="EnsemblMetazoa" id="SMAR011834-RA">
    <property type="protein sequence ID" value="SMAR011834-PA"/>
    <property type="gene ID" value="SMAR011834"/>
</dbReference>
<organism evidence="1 2">
    <name type="scientific">Strigamia maritima</name>
    <name type="common">European centipede</name>
    <name type="synonym">Geophilus maritimus</name>
    <dbReference type="NCBI Taxonomy" id="126957"/>
    <lineage>
        <taxon>Eukaryota</taxon>
        <taxon>Metazoa</taxon>
        <taxon>Ecdysozoa</taxon>
        <taxon>Arthropoda</taxon>
        <taxon>Myriapoda</taxon>
        <taxon>Chilopoda</taxon>
        <taxon>Pleurostigmophora</taxon>
        <taxon>Geophilomorpha</taxon>
        <taxon>Linotaeniidae</taxon>
        <taxon>Strigamia</taxon>
    </lineage>
</organism>
<keyword evidence="2" id="KW-1185">Reference proteome</keyword>
<name>T1JDF6_STRMM</name>
<reference evidence="2" key="1">
    <citation type="submission" date="2011-05" db="EMBL/GenBank/DDBJ databases">
        <authorList>
            <person name="Richards S.R."/>
            <person name="Qu J."/>
            <person name="Jiang H."/>
            <person name="Jhangiani S.N."/>
            <person name="Agravi P."/>
            <person name="Goodspeed R."/>
            <person name="Gross S."/>
            <person name="Mandapat C."/>
            <person name="Jackson L."/>
            <person name="Mathew T."/>
            <person name="Pu L."/>
            <person name="Thornton R."/>
            <person name="Saada N."/>
            <person name="Wilczek-Boney K.B."/>
            <person name="Lee S."/>
            <person name="Kovar C."/>
            <person name="Wu Y."/>
            <person name="Scherer S.E."/>
            <person name="Worley K.C."/>
            <person name="Muzny D.M."/>
            <person name="Gibbs R."/>
        </authorList>
    </citation>
    <scope>NUCLEOTIDE SEQUENCE</scope>
    <source>
        <strain evidence="2">Brora</strain>
    </source>
</reference>
<sequence length="186" mass="21826">MYKVEIYKRVQEIYYGKLRGWFYRILTYTIPGFQLLSHSASCLATFNCIRIPRYLTKMLCCLADHAIEGVKRRLNLFLPKYFEEKLTCQCQFSLALTYHTMLQFWLSKILLPTFPNTCLNGHLHYNLVIFLKYPNKKNDGEHAVPINHAGMATTVGNWNRKLDEAHKLFSISQEHLAHATHRTKDL</sequence>